<name>A0A2C9M621_BIOGL</name>
<dbReference type="AlphaFoldDB" id="A0A2C9M621"/>
<protein>
    <submittedName>
        <fullName evidence="1">Uncharacterized protein</fullName>
    </submittedName>
</protein>
<dbReference type="EnsemblMetazoa" id="BGLB038985-RA">
    <property type="protein sequence ID" value="BGLB038985-PA"/>
    <property type="gene ID" value="BGLB038985"/>
</dbReference>
<dbReference type="KEGG" id="bgt:106055095"/>
<sequence length="267" mass="30266">MTSVYATCRVKCYSGPSQLQAVAKKCPPVAVAIAKQKKAGKQFSQCNQVEFNVVDLCDSMGWDSGTVKRELKSLEWDTGPAGFRKSGVLVELSDLAFHFRSRGDLSDQEMDEVTEFLSARSQRQERVELRQLDMLSEALKSVSYKNYWMCSNEADLGRSDTLKAKLKEYFETEEWTTNENSGEDMNQTNVDGSTLQQLSSDIRVFINTYGSEHTLTGRTIARIFHGITSPNFPAETWGRVRKFWRAHLNVDFNLVCQEATRALVSRK</sequence>
<evidence type="ECO:0000313" key="2">
    <source>
        <dbReference type="Proteomes" id="UP000076420"/>
    </source>
</evidence>
<dbReference type="VEuPathDB" id="VectorBase:BGLB038985"/>
<dbReference type="STRING" id="6526.A0A2C9M621"/>
<organism evidence="1 2">
    <name type="scientific">Biomphalaria glabrata</name>
    <name type="common">Bloodfluke planorb</name>
    <name type="synonym">Freshwater snail</name>
    <dbReference type="NCBI Taxonomy" id="6526"/>
    <lineage>
        <taxon>Eukaryota</taxon>
        <taxon>Metazoa</taxon>
        <taxon>Spiralia</taxon>
        <taxon>Lophotrochozoa</taxon>
        <taxon>Mollusca</taxon>
        <taxon>Gastropoda</taxon>
        <taxon>Heterobranchia</taxon>
        <taxon>Euthyneura</taxon>
        <taxon>Panpulmonata</taxon>
        <taxon>Hygrophila</taxon>
        <taxon>Lymnaeoidea</taxon>
        <taxon>Planorbidae</taxon>
        <taxon>Biomphalaria</taxon>
    </lineage>
</organism>
<gene>
    <name evidence="1" type="primary">106055095</name>
</gene>
<dbReference type="Proteomes" id="UP000076420">
    <property type="component" value="Unassembled WGS sequence"/>
</dbReference>
<dbReference type="VEuPathDB" id="VectorBase:BGLAX_048718"/>
<reference evidence="1" key="1">
    <citation type="submission" date="2020-05" db="UniProtKB">
        <authorList>
            <consortium name="EnsemblMetazoa"/>
        </authorList>
    </citation>
    <scope>IDENTIFICATION</scope>
    <source>
        <strain evidence="1">BB02</strain>
    </source>
</reference>
<evidence type="ECO:0000313" key="1">
    <source>
        <dbReference type="EnsemblMetazoa" id="BGLB038985-PA"/>
    </source>
</evidence>
<proteinExistence type="predicted"/>
<accession>A0A2C9M621</accession>